<sequence>MNTSTQKTERIVVYTAIFGKKDNLVAPAFVPPNCDFICFTDQPFRSSVWQIRRVEPPEADPTRSARKYKILAHRFLPEYTISIWVDGNVILKGDMNDLIRDYLTDANLAVLDHAKSKEIPLSSLAEHEERLLLMERAGKHQEDGGLVKRQGDAYRALGFPDTGGLAWTCVLLRHHNESDVVAAMEAWWEELVRWSKRDQMSFNYVAWKMKLRFSYIPLDGIENHYTKRLNHRLSPLQKIRSYASGALKRFRRLFGTM</sequence>
<evidence type="ECO:0000313" key="3">
    <source>
        <dbReference type="Proteomes" id="UP000178534"/>
    </source>
</evidence>
<reference evidence="2 3" key="1">
    <citation type="journal article" date="2016" name="Nat. Commun.">
        <title>Thousands of microbial genomes shed light on interconnected biogeochemical processes in an aquifer system.</title>
        <authorList>
            <person name="Anantharaman K."/>
            <person name="Brown C.T."/>
            <person name="Hug L.A."/>
            <person name="Sharon I."/>
            <person name="Castelle C.J."/>
            <person name="Probst A.J."/>
            <person name="Thomas B.C."/>
            <person name="Singh A."/>
            <person name="Wilkins M.J."/>
            <person name="Karaoz U."/>
            <person name="Brodie E.L."/>
            <person name="Williams K.H."/>
            <person name="Hubbard S.S."/>
            <person name="Banfield J.F."/>
        </authorList>
    </citation>
    <scope>NUCLEOTIDE SEQUENCE [LARGE SCALE GENOMIC DNA]</scope>
</reference>
<dbReference type="Proteomes" id="UP000178534">
    <property type="component" value="Unassembled WGS sequence"/>
</dbReference>
<dbReference type="AlphaFoldDB" id="A0A1G2DG28"/>
<dbReference type="PANTHER" id="PTHR12956:SF17">
    <property type="entry name" value="OS01G0749100 PROTEIN"/>
    <property type="match status" value="1"/>
</dbReference>
<accession>A0A1G2DG28</accession>
<evidence type="ECO:0000313" key="2">
    <source>
        <dbReference type="EMBL" id="OGZ12536.1"/>
    </source>
</evidence>
<dbReference type="PANTHER" id="PTHR12956">
    <property type="entry name" value="ALKALINE CERAMIDASE-RELATED"/>
    <property type="match status" value="1"/>
</dbReference>
<comment type="caution">
    <text evidence="2">The sequence shown here is derived from an EMBL/GenBank/DDBJ whole genome shotgun (WGS) entry which is preliminary data.</text>
</comment>
<gene>
    <name evidence="2" type="ORF">A2942_00285</name>
</gene>
<dbReference type="Pfam" id="PF04765">
    <property type="entry name" value="TOD1_MUCI70"/>
    <property type="match status" value="1"/>
</dbReference>
<evidence type="ECO:0000259" key="1">
    <source>
        <dbReference type="Pfam" id="PF04765"/>
    </source>
</evidence>
<dbReference type="STRING" id="1798665.A2942_00285"/>
<feature type="domain" description="TOD1/MUCI70 glycosyltransferase-like" evidence="1">
    <location>
        <begin position="47"/>
        <end position="210"/>
    </location>
</feature>
<protein>
    <recommendedName>
        <fullName evidence="1">TOD1/MUCI70 glycosyltransferase-like domain-containing protein</fullName>
    </recommendedName>
</protein>
<dbReference type="InterPro" id="IPR006852">
    <property type="entry name" value="TOD1_MUCI70"/>
</dbReference>
<proteinExistence type="predicted"/>
<dbReference type="InterPro" id="IPR048354">
    <property type="entry name" value="TOD1_MUCI70_glycTrfase_dom"/>
</dbReference>
<name>A0A1G2DG28_9BACT</name>
<dbReference type="EMBL" id="MHLP01000021">
    <property type="protein sequence ID" value="OGZ12536.1"/>
    <property type="molecule type" value="Genomic_DNA"/>
</dbReference>
<organism evidence="2 3">
    <name type="scientific">Candidatus Lloydbacteria bacterium RIFCSPLOWO2_01_FULL_50_20</name>
    <dbReference type="NCBI Taxonomy" id="1798665"/>
    <lineage>
        <taxon>Bacteria</taxon>
        <taxon>Candidatus Lloydiibacteriota</taxon>
    </lineage>
</organism>